<evidence type="ECO:0000256" key="1">
    <source>
        <dbReference type="ARBA" id="ARBA00010669"/>
    </source>
</evidence>
<feature type="active site" description="Proton donor" evidence="8">
    <location>
        <position position="58"/>
    </location>
</feature>
<dbReference type="EMBL" id="JBELOE010000265">
    <property type="protein sequence ID" value="MER2493434.1"/>
    <property type="molecule type" value="Genomic_DNA"/>
</dbReference>
<feature type="binding site" evidence="8">
    <location>
        <position position="86"/>
    </location>
    <ligand>
        <name>Zn(2+)</name>
        <dbReference type="ChEBI" id="CHEBI:29105"/>
        <note>catalytic</note>
    </ligand>
</feature>
<comment type="cofactor">
    <cofactor evidence="8">
        <name>Zn(2+)</name>
        <dbReference type="ChEBI" id="CHEBI:29105"/>
    </cofactor>
    <text evidence="8">Binds 1 zinc ion per subunit.</text>
</comment>
<comment type="catalytic activity">
    <reaction evidence="7 8">
        <text>adenosine(34) in tRNA + H2O + H(+) = inosine(34) in tRNA + NH4(+)</text>
        <dbReference type="Rhea" id="RHEA:43168"/>
        <dbReference type="Rhea" id="RHEA-COMP:10373"/>
        <dbReference type="Rhea" id="RHEA-COMP:10374"/>
        <dbReference type="ChEBI" id="CHEBI:15377"/>
        <dbReference type="ChEBI" id="CHEBI:15378"/>
        <dbReference type="ChEBI" id="CHEBI:28938"/>
        <dbReference type="ChEBI" id="CHEBI:74411"/>
        <dbReference type="ChEBI" id="CHEBI:82852"/>
        <dbReference type="EC" id="3.5.4.33"/>
    </reaction>
</comment>
<evidence type="ECO:0000313" key="10">
    <source>
        <dbReference type="EMBL" id="MER2493434.1"/>
    </source>
</evidence>
<evidence type="ECO:0000256" key="7">
    <source>
        <dbReference type="ARBA" id="ARBA00048045"/>
    </source>
</evidence>
<gene>
    <name evidence="8 10" type="primary">tadA</name>
    <name evidence="10" type="ORF">ABS311_16270</name>
</gene>
<feature type="binding site" evidence="8">
    <location>
        <position position="56"/>
    </location>
    <ligand>
        <name>Zn(2+)</name>
        <dbReference type="ChEBI" id="CHEBI:29105"/>
        <note>catalytic</note>
    </ligand>
</feature>
<keyword evidence="4 8" id="KW-0479">Metal-binding</keyword>
<dbReference type="PROSITE" id="PS51747">
    <property type="entry name" value="CYT_DCMP_DEAMINASES_2"/>
    <property type="match status" value="1"/>
</dbReference>
<dbReference type="Pfam" id="PF00383">
    <property type="entry name" value="dCMP_cyt_deam_1"/>
    <property type="match status" value="1"/>
</dbReference>
<evidence type="ECO:0000259" key="9">
    <source>
        <dbReference type="PROSITE" id="PS51747"/>
    </source>
</evidence>
<dbReference type="GO" id="GO:0052717">
    <property type="term" value="F:tRNA-specific adenosine-34 deaminase activity"/>
    <property type="evidence" value="ECO:0007669"/>
    <property type="project" value="UniProtKB-EC"/>
</dbReference>
<proteinExistence type="inferred from homology"/>
<dbReference type="Proteomes" id="UP001467690">
    <property type="component" value="Unassembled WGS sequence"/>
</dbReference>
<evidence type="ECO:0000256" key="4">
    <source>
        <dbReference type="ARBA" id="ARBA00022723"/>
    </source>
</evidence>
<comment type="caution">
    <text evidence="10">The sequence shown here is derived from an EMBL/GenBank/DDBJ whole genome shotgun (WGS) entry which is preliminary data.</text>
</comment>
<dbReference type="PANTHER" id="PTHR11079">
    <property type="entry name" value="CYTOSINE DEAMINASE FAMILY MEMBER"/>
    <property type="match status" value="1"/>
</dbReference>
<keyword evidence="5 8" id="KW-0378">Hydrolase</keyword>
<evidence type="ECO:0000256" key="8">
    <source>
        <dbReference type="HAMAP-Rule" id="MF_00972"/>
    </source>
</evidence>
<reference evidence="10 11" key="1">
    <citation type="submission" date="2024-06" db="EMBL/GenBank/DDBJ databases">
        <authorList>
            <person name="Chen R.Y."/>
        </authorList>
    </citation>
    <scope>NUCLEOTIDE SEQUENCE [LARGE SCALE GENOMIC DNA]</scope>
    <source>
        <strain evidence="10 11">D2</strain>
    </source>
</reference>
<evidence type="ECO:0000313" key="11">
    <source>
        <dbReference type="Proteomes" id="UP001467690"/>
    </source>
</evidence>
<dbReference type="PANTHER" id="PTHR11079:SF202">
    <property type="entry name" value="TRNA-SPECIFIC ADENOSINE DEAMINASE"/>
    <property type="match status" value="1"/>
</dbReference>
<dbReference type="InterPro" id="IPR002125">
    <property type="entry name" value="CMP_dCMP_dom"/>
</dbReference>
<name>A0ABV1RKK0_9ALTE</name>
<dbReference type="RefSeq" id="WP_350402616.1">
    <property type="nucleotide sequence ID" value="NZ_JBELOE010000265.1"/>
</dbReference>
<comment type="similarity">
    <text evidence="1">Belongs to the cytidine and deoxycytidylate deaminase family. ADAT2 subfamily.</text>
</comment>
<organism evidence="10 11">
    <name type="scientific">Catenovulum sediminis</name>
    <dbReference type="NCBI Taxonomy" id="1740262"/>
    <lineage>
        <taxon>Bacteria</taxon>
        <taxon>Pseudomonadati</taxon>
        <taxon>Pseudomonadota</taxon>
        <taxon>Gammaproteobacteria</taxon>
        <taxon>Alteromonadales</taxon>
        <taxon>Alteromonadaceae</taxon>
        <taxon>Catenovulum</taxon>
    </lineage>
</organism>
<keyword evidence="3 8" id="KW-0819">tRNA processing</keyword>
<dbReference type="SUPFAM" id="SSF53927">
    <property type="entry name" value="Cytidine deaminase-like"/>
    <property type="match status" value="1"/>
</dbReference>
<dbReference type="InterPro" id="IPR016193">
    <property type="entry name" value="Cytidine_deaminase-like"/>
</dbReference>
<dbReference type="InterPro" id="IPR028883">
    <property type="entry name" value="tRNA_aden_deaminase"/>
</dbReference>
<accession>A0ABV1RKK0</accession>
<dbReference type="HAMAP" id="MF_00972">
    <property type="entry name" value="tRNA_aden_deaminase"/>
    <property type="match status" value="1"/>
</dbReference>
<dbReference type="InterPro" id="IPR016192">
    <property type="entry name" value="APOBEC/CMP_deaminase_Zn-bd"/>
</dbReference>
<comment type="subunit">
    <text evidence="2 8">Homodimer.</text>
</comment>
<evidence type="ECO:0000256" key="6">
    <source>
        <dbReference type="ARBA" id="ARBA00022833"/>
    </source>
</evidence>
<dbReference type="PROSITE" id="PS00903">
    <property type="entry name" value="CYT_DCMP_DEAMINASES_1"/>
    <property type="match status" value="1"/>
</dbReference>
<feature type="domain" description="CMP/dCMP-type deaminase" evidence="9">
    <location>
        <begin position="5"/>
        <end position="115"/>
    </location>
</feature>
<evidence type="ECO:0000256" key="5">
    <source>
        <dbReference type="ARBA" id="ARBA00022801"/>
    </source>
</evidence>
<feature type="binding site" evidence="8">
    <location>
        <position position="89"/>
    </location>
    <ligand>
        <name>Zn(2+)</name>
        <dbReference type="ChEBI" id="CHEBI:29105"/>
        <note>catalytic</note>
    </ligand>
</feature>
<evidence type="ECO:0000256" key="2">
    <source>
        <dbReference type="ARBA" id="ARBA00011738"/>
    </source>
</evidence>
<comment type="function">
    <text evidence="8">Catalyzes the deamination of adenosine to inosine at the wobble position 34 of tRNA(Arg2).</text>
</comment>
<dbReference type="CDD" id="cd01285">
    <property type="entry name" value="nucleoside_deaminase"/>
    <property type="match status" value="1"/>
</dbReference>
<keyword evidence="11" id="KW-1185">Reference proteome</keyword>
<evidence type="ECO:0000256" key="3">
    <source>
        <dbReference type="ARBA" id="ARBA00022694"/>
    </source>
</evidence>
<keyword evidence="6 8" id="KW-0862">Zinc</keyword>
<sequence>MSDCYSHEYWMQQALLLADEAQKIGEIPVGAIVVKDNKLIASAFNLSITDNDPSAHAEMLAIRRAGQILENYRLVGCRLYVTLEPCFMCAGLLVHSRIEEVIFGASDYKTGSCGSIMNLANHELLNHKVKITSGILAQACGDKLSAFFRMRRKQIKEAKKKLKEN</sequence>
<dbReference type="Gene3D" id="3.40.140.10">
    <property type="entry name" value="Cytidine Deaminase, domain 2"/>
    <property type="match status" value="1"/>
</dbReference>
<protein>
    <recommendedName>
        <fullName evidence="8">tRNA-specific adenosine deaminase</fullName>
        <ecNumber evidence="8">3.5.4.33</ecNumber>
    </recommendedName>
</protein>
<dbReference type="EC" id="3.5.4.33" evidence="8"/>
<dbReference type="NCBIfam" id="NF008113">
    <property type="entry name" value="PRK10860.1"/>
    <property type="match status" value="1"/>
</dbReference>